<proteinExistence type="predicted"/>
<protein>
    <submittedName>
        <fullName evidence="1">Uncharacterized protein</fullName>
    </submittedName>
</protein>
<evidence type="ECO:0000313" key="2">
    <source>
        <dbReference type="Proteomes" id="UP001060085"/>
    </source>
</evidence>
<dbReference type="Proteomes" id="UP001060085">
    <property type="component" value="Linkage Group LG08"/>
</dbReference>
<accession>A0ACB9ZT16</accession>
<sequence>MLELNEGLKKGHAYDFDAAESAHLRTQSQHATIGGRPFLGGYEGRRAAFSRRVFNEMMEQEWRGDPHYHQLSCSRPSSLILIAKFSKHCLMPLSRTLRSSREMVELELSSFLVKNIKHRVEELDKDNMIYKYSIVDGETLMPGIESASYVIKIEPSGTGSVCKQHTTFYTKADSNINEEEIKASNEEVAKMFNFKDVEAYVLANPNY</sequence>
<name>A0ACB9ZT16_CATRO</name>
<reference evidence="2" key="1">
    <citation type="journal article" date="2023" name="Nat. Plants">
        <title>Single-cell RNA sequencing provides a high-resolution roadmap for understanding the multicellular compartmentation of specialized metabolism.</title>
        <authorList>
            <person name="Sun S."/>
            <person name="Shen X."/>
            <person name="Li Y."/>
            <person name="Li Y."/>
            <person name="Wang S."/>
            <person name="Li R."/>
            <person name="Zhang H."/>
            <person name="Shen G."/>
            <person name="Guo B."/>
            <person name="Wei J."/>
            <person name="Xu J."/>
            <person name="St-Pierre B."/>
            <person name="Chen S."/>
            <person name="Sun C."/>
        </authorList>
    </citation>
    <scope>NUCLEOTIDE SEQUENCE [LARGE SCALE GENOMIC DNA]</scope>
</reference>
<organism evidence="1 2">
    <name type="scientific">Catharanthus roseus</name>
    <name type="common">Madagascar periwinkle</name>
    <name type="synonym">Vinca rosea</name>
    <dbReference type="NCBI Taxonomy" id="4058"/>
    <lineage>
        <taxon>Eukaryota</taxon>
        <taxon>Viridiplantae</taxon>
        <taxon>Streptophyta</taxon>
        <taxon>Embryophyta</taxon>
        <taxon>Tracheophyta</taxon>
        <taxon>Spermatophyta</taxon>
        <taxon>Magnoliopsida</taxon>
        <taxon>eudicotyledons</taxon>
        <taxon>Gunneridae</taxon>
        <taxon>Pentapetalae</taxon>
        <taxon>asterids</taxon>
        <taxon>lamiids</taxon>
        <taxon>Gentianales</taxon>
        <taxon>Apocynaceae</taxon>
        <taxon>Rauvolfioideae</taxon>
        <taxon>Vinceae</taxon>
        <taxon>Catharanthinae</taxon>
        <taxon>Catharanthus</taxon>
    </lineage>
</organism>
<keyword evidence="2" id="KW-1185">Reference proteome</keyword>
<dbReference type="EMBL" id="CM044708">
    <property type="protein sequence ID" value="KAI5650872.1"/>
    <property type="molecule type" value="Genomic_DNA"/>
</dbReference>
<comment type="caution">
    <text evidence="1">The sequence shown here is derived from an EMBL/GenBank/DDBJ whole genome shotgun (WGS) entry which is preliminary data.</text>
</comment>
<gene>
    <name evidence="1" type="ORF">M9H77_36877</name>
</gene>
<evidence type="ECO:0000313" key="1">
    <source>
        <dbReference type="EMBL" id="KAI5650872.1"/>
    </source>
</evidence>